<dbReference type="GO" id="GO:0005886">
    <property type="term" value="C:plasma membrane"/>
    <property type="evidence" value="ECO:0007669"/>
    <property type="project" value="UniProtKB-SubCell"/>
</dbReference>
<proteinExistence type="inferred from homology"/>
<keyword evidence="6 10" id="KW-0184">Conjugation</keyword>
<comment type="caution">
    <text evidence="12">The sequence shown here is derived from an EMBL/GenBank/DDBJ whole genome shotgun (WGS) entry which is preliminary data.</text>
</comment>
<gene>
    <name evidence="12" type="ORF">AOCH_003288</name>
</gene>
<reference evidence="12 13" key="1">
    <citation type="submission" date="2015-02" db="EMBL/GenBank/DDBJ databases">
        <title>Draft Genome Sequences of Two Closely-Related Aflatoxigenic Aspergillus Species Obtained from the Cote d'Ivoire.</title>
        <authorList>
            <person name="Moore G.G."/>
            <person name="Beltz S.B."/>
            <person name="Mack B.M."/>
        </authorList>
    </citation>
    <scope>NUCLEOTIDE SEQUENCE [LARGE SCALE GENOMIC DNA]</scope>
    <source>
        <strain evidence="12 13">SRRC1432</strain>
    </source>
</reference>
<comment type="caution">
    <text evidence="10">Lacks conserved residue(s) required for the propagation of feature annotation.</text>
</comment>
<evidence type="ECO:0000313" key="13">
    <source>
        <dbReference type="Proteomes" id="UP000034947"/>
    </source>
</evidence>
<accession>A0A0F8XBW7</accession>
<evidence type="ECO:0000313" key="12">
    <source>
        <dbReference type="EMBL" id="KKK21102.1"/>
    </source>
</evidence>
<feature type="transmembrane region" description="Helical" evidence="10">
    <location>
        <begin position="393"/>
        <end position="418"/>
    </location>
</feature>
<evidence type="ECO:0000256" key="7">
    <source>
        <dbReference type="ARBA" id="ARBA00022989"/>
    </source>
</evidence>
<dbReference type="InterPro" id="IPR026777">
    <property type="entry name" value="PRM1"/>
</dbReference>
<evidence type="ECO:0000256" key="9">
    <source>
        <dbReference type="ARBA" id="ARBA00023180"/>
    </source>
</evidence>
<evidence type="ECO:0000256" key="4">
    <source>
        <dbReference type="ARBA" id="ARBA00022475"/>
    </source>
</evidence>
<keyword evidence="13" id="KW-1185">Reference proteome</keyword>
<keyword evidence="5 10" id="KW-0812">Transmembrane</keyword>
<dbReference type="VEuPathDB" id="FungiDB:P175DRAFT_0444494"/>
<name>A0A0F8XBW7_9EURO</name>
<evidence type="ECO:0000256" key="3">
    <source>
        <dbReference type="ARBA" id="ARBA00010780"/>
    </source>
</evidence>
<evidence type="ECO:0000256" key="8">
    <source>
        <dbReference type="ARBA" id="ARBA00023136"/>
    </source>
</evidence>
<comment type="similarity">
    <text evidence="3 10">Belongs to the PRM1 family.</text>
</comment>
<keyword evidence="7 10" id="KW-1133">Transmembrane helix</keyword>
<dbReference type="Proteomes" id="UP000034947">
    <property type="component" value="Unassembled WGS sequence"/>
</dbReference>
<feature type="transmembrane region" description="Helical" evidence="10">
    <location>
        <begin position="605"/>
        <end position="626"/>
    </location>
</feature>
<feature type="region of interest" description="Disordered" evidence="11">
    <location>
        <begin position="635"/>
        <end position="701"/>
    </location>
</feature>
<keyword evidence="8 10" id="KW-0472">Membrane</keyword>
<evidence type="ECO:0000256" key="5">
    <source>
        <dbReference type="ARBA" id="ARBA00022692"/>
    </source>
</evidence>
<sequence>MIFSRSGRSVFPLLPPYGAQDPHGGPGRIIPLNPDGITPYMGLSARLSQIWMNRWTILLLLVLARALIAVTGMQSDFASAKLQALSACTTVETQGSTMASMPHYLSQGVNELTASGVESAVNGLKSMLMLTVTGVEELVLYIIRTMYRTYLCLIKLAVHGSVEVGVGLLKDATDFLNSTVKDIGEDLGDTISTFQDALNKFLGVVNTIASSIGVDVPTLNVSSFVDKLENARLPSSIDESLDKLNNSMPTFDEATEFVENVIRTPFKEVNQKINESLGTYTFDRSLLLVPEKRQLSFCKGNDGIDSFFDGVQDIAETGRKVFIAVLIIAAILACLPVAWQEIRGWRHMKERSQLVRKEADDPMDVVYIVSRPYTAAAGIKAASRFSNSRRQILVRWVIAYATSPSALFILSLAVAGLFSCLCQYILLRAVEKTVPELSAEVGAFADKVVDALESTSMEWANRTNSVISNVNSDLNDKIFGWVHTSTTGVNDTLNAFVNKTTGILNETFAGTILYDPILDVLNCLIFLQIAGISKGLTWVSDSAYIDLPTLPNDTFSRGASDSISSSDGSDSFLADAGDSTSDQITATVYRVTSKIANGIKTETTISALILLVWFLNLLIGLTRALILFCKRERTRGEGGGAPTPSGPPGPHYSGGGSGAGARGGVSDSNGFTDVPLTAIPNVRSSSSARSPPAPQYEPAATARAGSGIAVAVTTTVTTETESGYPDEKIGFAGHRNALKVSGVPDLRGSSYVEYGIEKR</sequence>
<organism evidence="12 13">
    <name type="scientific">Aspergillus ochraceoroseus</name>
    <dbReference type="NCBI Taxonomy" id="138278"/>
    <lineage>
        <taxon>Eukaryota</taxon>
        <taxon>Fungi</taxon>
        <taxon>Dikarya</taxon>
        <taxon>Ascomycota</taxon>
        <taxon>Pezizomycotina</taxon>
        <taxon>Eurotiomycetes</taxon>
        <taxon>Eurotiomycetidae</taxon>
        <taxon>Eurotiales</taxon>
        <taxon>Aspergillaceae</taxon>
        <taxon>Aspergillus</taxon>
        <taxon>Aspergillus subgen. Nidulantes</taxon>
    </lineage>
</organism>
<dbReference type="EMBL" id="JYKN01001280">
    <property type="protein sequence ID" value="KKK21102.1"/>
    <property type="molecule type" value="Genomic_DNA"/>
</dbReference>
<dbReference type="GO" id="GO:0043332">
    <property type="term" value="C:mating projection tip"/>
    <property type="evidence" value="ECO:0007669"/>
    <property type="project" value="UniProtKB-UniRule"/>
</dbReference>
<keyword evidence="4 10" id="KW-1003">Cell membrane</keyword>
<dbReference type="PANTHER" id="PTHR31030:SF1">
    <property type="entry name" value="PLASMA MEMBRANE FUSION PROTEIN PRM1"/>
    <property type="match status" value="1"/>
</dbReference>
<protein>
    <recommendedName>
        <fullName evidence="10">Plasma membrane fusion protein PRM1</fullName>
    </recommendedName>
</protein>
<dbReference type="GO" id="GO:0032220">
    <property type="term" value="P:plasma membrane fusion involved in cytogamy"/>
    <property type="evidence" value="ECO:0007669"/>
    <property type="project" value="TreeGrafter"/>
</dbReference>
<keyword evidence="9" id="KW-0325">Glycoprotein</keyword>
<feature type="compositionally biased region" description="Gly residues" evidence="11">
    <location>
        <begin position="652"/>
        <end position="663"/>
    </location>
</feature>
<dbReference type="PANTHER" id="PTHR31030">
    <property type="entry name" value="PLASMA MEMBRANE FUSION PROTEIN PRM1"/>
    <property type="match status" value="1"/>
</dbReference>
<comment type="function">
    <text evidence="1 10">Involved in cell fusion during mating by stabilizing the plasma membrane fusion event.</text>
</comment>
<evidence type="ECO:0000256" key="6">
    <source>
        <dbReference type="ARBA" id="ARBA00022971"/>
    </source>
</evidence>
<comment type="subcellular location">
    <subcellularLocation>
        <location evidence="2 10">Cell membrane</location>
        <topology evidence="2 10">Multi-pass membrane protein</topology>
    </subcellularLocation>
</comment>
<feature type="transmembrane region" description="Helical" evidence="10">
    <location>
        <begin position="321"/>
        <end position="339"/>
    </location>
</feature>
<dbReference type="OrthoDB" id="5356111at2759"/>
<evidence type="ECO:0000256" key="11">
    <source>
        <dbReference type="SAM" id="MobiDB-lite"/>
    </source>
</evidence>
<dbReference type="AlphaFoldDB" id="A0A0F8XBW7"/>
<evidence type="ECO:0000256" key="10">
    <source>
        <dbReference type="RuleBase" id="RU366035"/>
    </source>
</evidence>
<evidence type="ECO:0000256" key="1">
    <source>
        <dbReference type="ARBA" id="ARBA00002512"/>
    </source>
</evidence>
<feature type="transmembrane region" description="Helical" evidence="10">
    <location>
        <begin position="55"/>
        <end position="73"/>
    </location>
</feature>
<evidence type="ECO:0000256" key="2">
    <source>
        <dbReference type="ARBA" id="ARBA00004651"/>
    </source>
</evidence>